<comment type="caution">
    <text evidence="1">The sequence shown here is derived from an EMBL/GenBank/DDBJ whole genome shotgun (WGS) entry which is preliminary data.</text>
</comment>
<evidence type="ECO:0000313" key="1">
    <source>
        <dbReference type="EMBL" id="GFT72163.1"/>
    </source>
</evidence>
<gene>
    <name evidence="1" type="ORF">NPIL_22301</name>
</gene>
<evidence type="ECO:0000313" key="2">
    <source>
        <dbReference type="Proteomes" id="UP000887013"/>
    </source>
</evidence>
<accession>A0A8X6U2L2</accession>
<reference evidence="1" key="1">
    <citation type="submission" date="2020-08" db="EMBL/GenBank/DDBJ databases">
        <title>Multicomponent nature underlies the extraordinary mechanical properties of spider dragline silk.</title>
        <authorList>
            <person name="Kono N."/>
            <person name="Nakamura H."/>
            <person name="Mori M."/>
            <person name="Yoshida Y."/>
            <person name="Ohtoshi R."/>
            <person name="Malay A.D."/>
            <person name="Moran D.A.P."/>
            <person name="Tomita M."/>
            <person name="Numata K."/>
            <person name="Arakawa K."/>
        </authorList>
    </citation>
    <scope>NUCLEOTIDE SEQUENCE</scope>
</reference>
<name>A0A8X6U2L2_NEPPI</name>
<dbReference type="EMBL" id="BMAW01021269">
    <property type="protein sequence ID" value="GFT72163.1"/>
    <property type="molecule type" value="Genomic_DNA"/>
</dbReference>
<organism evidence="1 2">
    <name type="scientific">Nephila pilipes</name>
    <name type="common">Giant wood spider</name>
    <name type="synonym">Nephila maculata</name>
    <dbReference type="NCBI Taxonomy" id="299642"/>
    <lineage>
        <taxon>Eukaryota</taxon>
        <taxon>Metazoa</taxon>
        <taxon>Ecdysozoa</taxon>
        <taxon>Arthropoda</taxon>
        <taxon>Chelicerata</taxon>
        <taxon>Arachnida</taxon>
        <taxon>Araneae</taxon>
        <taxon>Araneomorphae</taxon>
        <taxon>Entelegynae</taxon>
        <taxon>Araneoidea</taxon>
        <taxon>Nephilidae</taxon>
        <taxon>Nephila</taxon>
    </lineage>
</organism>
<feature type="non-terminal residue" evidence="1">
    <location>
        <position position="48"/>
    </location>
</feature>
<protein>
    <submittedName>
        <fullName evidence="1">Uncharacterized protein</fullName>
    </submittedName>
</protein>
<dbReference type="AlphaFoldDB" id="A0A8X6U2L2"/>
<keyword evidence="2" id="KW-1185">Reference proteome</keyword>
<proteinExistence type="predicted"/>
<sequence>MEDMRKIRHWRNYSFPSRGKKYLREETGREAELFARSRSSALGTVAIG</sequence>
<dbReference type="Proteomes" id="UP000887013">
    <property type="component" value="Unassembled WGS sequence"/>
</dbReference>